<feature type="region of interest" description="Disordered" evidence="1">
    <location>
        <begin position="77"/>
        <end position="96"/>
    </location>
</feature>
<feature type="compositionally biased region" description="Low complexity" evidence="1">
    <location>
        <begin position="78"/>
        <end position="89"/>
    </location>
</feature>
<dbReference type="Proteomes" id="UP001523369">
    <property type="component" value="Unassembled WGS sequence"/>
</dbReference>
<reference evidence="3 4" key="1">
    <citation type="submission" date="2022-06" db="EMBL/GenBank/DDBJ databases">
        <title>New Species of the Genus Actinoplanes, ActinopZanes ferrugineus.</title>
        <authorList>
            <person name="Ding P."/>
        </authorList>
    </citation>
    <scope>NUCLEOTIDE SEQUENCE [LARGE SCALE GENOMIC DNA]</scope>
    <source>
        <strain evidence="3 4">TRM88003</strain>
    </source>
</reference>
<evidence type="ECO:0000256" key="2">
    <source>
        <dbReference type="SAM" id="Phobius"/>
    </source>
</evidence>
<keyword evidence="4" id="KW-1185">Reference proteome</keyword>
<evidence type="ECO:0000313" key="3">
    <source>
        <dbReference type="EMBL" id="MCO8275985.1"/>
    </source>
</evidence>
<proteinExistence type="predicted"/>
<keyword evidence="2" id="KW-1133">Transmembrane helix</keyword>
<evidence type="ECO:0000256" key="1">
    <source>
        <dbReference type="SAM" id="MobiDB-lite"/>
    </source>
</evidence>
<organism evidence="3 4">
    <name type="scientific">Paractinoplanes aksuensis</name>
    <dbReference type="NCBI Taxonomy" id="2939490"/>
    <lineage>
        <taxon>Bacteria</taxon>
        <taxon>Bacillati</taxon>
        <taxon>Actinomycetota</taxon>
        <taxon>Actinomycetes</taxon>
        <taxon>Micromonosporales</taxon>
        <taxon>Micromonosporaceae</taxon>
        <taxon>Paractinoplanes</taxon>
    </lineage>
</organism>
<accession>A0ABT1DZ01</accession>
<dbReference type="RefSeq" id="WP_253242021.1">
    <property type="nucleotide sequence ID" value="NZ_JAMYJR010000041.1"/>
</dbReference>
<protein>
    <submittedName>
        <fullName evidence="3">Uncharacterized protein</fullName>
    </submittedName>
</protein>
<comment type="caution">
    <text evidence="3">The sequence shown here is derived from an EMBL/GenBank/DDBJ whole genome shotgun (WGS) entry which is preliminary data.</text>
</comment>
<dbReference type="EMBL" id="JAMYJR010000041">
    <property type="protein sequence ID" value="MCO8275985.1"/>
    <property type="molecule type" value="Genomic_DNA"/>
</dbReference>
<evidence type="ECO:0000313" key="4">
    <source>
        <dbReference type="Proteomes" id="UP001523369"/>
    </source>
</evidence>
<keyword evidence="2" id="KW-0812">Transmembrane</keyword>
<feature type="region of interest" description="Disordered" evidence="1">
    <location>
        <begin position="103"/>
        <end position="131"/>
    </location>
</feature>
<keyword evidence="2" id="KW-0472">Membrane</keyword>
<name>A0ABT1DZ01_9ACTN</name>
<gene>
    <name evidence="3" type="ORF">M1L60_35945</name>
</gene>
<sequence length="146" mass="14810">MVLFILLAILDVAGAVPAGDVAPPLGVIIAGVALGLITLAAAVPARRGNRRAAYVVVGSRALSALLGIGAFFDDRAPPGSTSASRWPSSSPQPPPPWCCPPCAPANPHRPSAHALTELRPDAPGLTGPPESIRVEGAHVRSVAALR</sequence>
<feature type="transmembrane region" description="Helical" evidence="2">
    <location>
        <begin position="25"/>
        <end position="45"/>
    </location>
</feature>